<dbReference type="PATRIC" id="fig|1461584.3.peg.2612"/>
<dbReference type="EMBL" id="LN483072">
    <property type="protein sequence ID" value="CEA09271.1"/>
    <property type="molecule type" value="Genomic_DNA"/>
</dbReference>
<evidence type="ECO:0008006" key="3">
    <source>
        <dbReference type="Google" id="ProtNLM"/>
    </source>
</evidence>
<gene>
    <name evidence="2" type="ORF">BN1051_02639</name>
</gene>
<evidence type="ECO:0000256" key="1">
    <source>
        <dbReference type="SAM" id="MobiDB-lite"/>
    </source>
</evidence>
<sequence length="119" mass="12308">MARNTEDSPALPDGYEADRLEQELPAVPEDGPDVGAPAADAPLEGGSDADRHEQQLPAVPGGGSTPPAGDDVLPGGSEADRLEQAQALSGADDDDYPYGVEDEAASYEDAADDEDDEQR</sequence>
<name>A0A078MWR8_9MICC</name>
<accession>A0A078MWR8</accession>
<reference evidence="2" key="1">
    <citation type="submission" date="2014-07" db="EMBL/GenBank/DDBJ databases">
        <authorList>
            <person name="Urmite Genomes Urmite Genomes"/>
        </authorList>
    </citation>
    <scope>NUCLEOTIDE SEQUENCE</scope>
    <source>
        <strain evidence="2">11W110_air</strain>
    </source>
</reference>
<proteinExistence type="predicted"/>
<feature type="compositionally biased region" description="Low complexity" evidence="1">
    <location>
        <begin position="33"/>
        <end position="42"/>
    </location>
</feature>
<organism evidence="2">
    <name type="scientific">Arthrobacter saudimassiliensis</name>
    <dbReference type="NCBI Taxonomy" id="1461584"/>
    <lineage>
        <taxon>Bacteria</taxon>
        <taxon>Bacillati</taxon>
        <taxon>Actinomycetota</taxon>
        <taxon>Actinomycetes</taxon>
        <taxon>Micrococcales</taxon>
        <taxon>Micrococcaceae</taxon>
        <taxon>Arthrobacter</taxon>
    </lineage>
</organism>
<protein>
    <recommendedName>
        <fullName evidence="3">DUF5709 domain-containing protein</fullName>
    </recommendedName>
</protein>
<evidence type="ECO:0000313" key="2">
    <source>
        <dbReference type="EMBL" id="CEA09271.1"/>
    </source>
</evidence>
<feature type="compositionally biased region" description="Acidic residues" evidence="1">
    <location>
        <begin position="91"/>
        <end position="119"/>
    </location>
</feature>
<feature type="region of interest" description="Disordered" evidence="1">
    <location>
        <begin position="1"/>
        <end position="119"/>
    </location>
</feature>
<dbReference type="AlphaFoldDB" id="A0A078MWR8"/>